<organism evidence="3 4">
    <name type="scientific">Paraconexibacter algicola</name>
    <dbReference type="NCBI Taxonomy" id="2133960"/>
    <lineage>
        <taxon>Bacteria</taxon>
        <taxon>Bacillati</taxon>
        <taxon>Actinomycetota</taxon>
        <taxon>Thermoleophilia</taxon>
        <taxon>Solirubrobacterales</taxon>
        <taxon>Paraconexibacteraceae</taxon>
        <taxon>Paraconexibacter</taxon>
    </lineage>
</organism>
<name>A0A2T4UJR3_9ACTN</name>
<protein>
    <submittedName>
        <fullName evidence="3">HNH endonuclease</fullName>
    </submittedName>
</protein>
<keyword evidence="1" id="KW-0732">Signal</keyword>
<dbReference type="Proteomes" id="UP000240739">
    <property type="component" value="Unassembled WGS sequence"/>
</dbReference>
<accession>A0A2T4UJR3</accession>
<dbReference type="InterPro" id="IPR011089">
    <property type="entry name" value="GmrSD_C"/>
</dbReference>
<dbReference type="PANTHER" id="PTHR24094:SF15">
    <property type="entry name" value="AMP-DEPENDENT SYNTHETASE_LIGASE DOMAIN-CONTAINING PROTEIN-RELATED"/>
    <property type="match status" value="1"/>
</dbReference>
<dbReference type="PANTHER" id="PTHR24094">
    <property type="entry name" value="SECRETED PROTEIN"/>
    <property type="match status" value="1"/>
</dbReference>
<dbReference type="AlphaFoldDB" id="A0A2T4UJR3"/>
<dbReference type="OrthoDB" id="5196645at2"/>
<evidence type="ECO:0000256" key="1">
    <source>
        <dbReference type="SAM" id="SignalP"/>
    </source>
</evidence>
<dbReference type="PROSITE" id="PS51257">
    <property type="entry name" value="PROKAR_LIPOPROTEIN"/>
    <property type="match status" value="1"/>
</dbReference>
<keyword evidence="4" id="KW-1185">Reference proteome</keyword>
<keyword evidence="3" id="KW-0540">Nuclease</keyword>
<keyword evidence="3" id="KW-0255">Endonuclease</keyword>
<evidence type="ECO:0000259" key="2">
    <source>
        <dbReference type="Pfam" id="PF07510"/>
    </source>
</evidence>
<gene>
    <name evidence="3" type="ORF">C7Y72_07310</name>
</gene>
<reference evidence="3 4" key="1">
    <citation type="submission" date="2018-03" db="EMBL/GenBank/DDBJ databases">
        <title>Aquarubrobacter algicola gen. nov., sp. nov., a novel actinobacterium isolated from shallow eutrophic lake during the end of cyanobacterial harmful algal blooms.</title>
        <authorList>
            <person name="Chun S.J."/>
        </authorList>
    </citation>
    <scope>NUCLEOTIDE SEQUENCE [LARGE SCALE GENOMIC DNA]</scope>
    <source>
        <strain evidence="3 4">Seoho-28</strain>
    </source>
</reference>
<sequence>MVPARALPLLLAVLALGACADTGPRAGASADRADDDTPAPAGAVRVAPVRTGPGQAPTPRSAVADVLGVHPGLTPPTAAEAPRVRALIAGVRTGPRRGRGGYAREAFGPDWTDEAPITWGGNDCRTREDVLRRDLRAPTLRPGTPDATGRDCVVLDGLLPDPYTGRTIEFSKARPTEVQIDHVIPLFYAWQLGARDWPAVRRAQFANDPLNLLAVDGAANQRKNASGPASWLPPNRAIRCAYVVRIARVATRYRLPVTPADKADMRRRCAG</sequence>
<feature type="domain" description="GmrSD restriction endonucleases C-terminal" evidence="2">
    <location>
        <begin position="126"/>
        <end position="266"/>
    </location>
</feature>
<proteinExistence type="predicted"/>
<evidence type="ECO:0000313" key="4">
    <source>
        <dbReference type="Proteomes" id="UP000240739"/>
    </source>
</evidence>
<keyword evidence="3" id="KW-0378">Hydrolase</keyword>
<comment type="caution">
    <text evidence="3">The sequence shown here is derived from an EMBL/GenBank/DDBJ whole genome shotgun (WGS) entry which is preliminary data.</text>
</comment>
<feature type="signal peptide" evidence="1">
    <location>
        <begin position="1"/>
        <end position="20"/>
    </location>
</feature>
<feature type="chain" id="PRO_5015567763" evidence="1">
    <location>
        <begin position="21"/>
        <end position="271"/>
    </location>
</feature>
<dbReference type="Pfam" id="PF07510">
    <property type="entry name" value="GmrSD_C"/>
    <property type="match status" value="1"/>
</dbReference>
<dbReference type="EMBL" id="PYYB01000001">
    <property type="protein sequence ID" value="PTL59470.1"/>
    <property type="molecule type" value="Genomic_DNA"/>
</dbReference>
<dbReference type="GO" id="GO:0004519">
    <property type="term" value="F:endonuclease activity"/>
    <property type="evidence" value="ECO:0007669"/>
    <property type="project" value="UniProtKB-KW"/>
</dbReference>
<evidence type="ECO:0000313" key="3">
    <source>
        <dbReference type="EMBL" id="PTL59470.1"/>
    </source>
</evidence>